<dbReference type="EnsemblMetazoa" id="GAUT051235-RA">
    <property type="protein sequence ID" value="GAUT051235-PA"/>
    <property type="gene ID" value="GAUT051235"/>
</dbReference>
<dbReference type="Pfam" id="PF12937">
    <property type="entry name" value="F-box-like"/>
    <property type="match status" value="1"/>
</dbReference>
<proteinExistence type="predicted"/>
<dbReference type="Proteomes" id="UP000078200">
    <property type="component" value="Unassembled WGS sequence"/>
</dbReference>
<protein>
    <submittedName>
        <fullName evidence="2">F-box domain-containing protein</fullName>
    </submittedName>
</protein>
<feature type="domain" description="F-box" evidence="1">
    <location>
        <begin position="127"/>
        <end position="173"/>
    </location>
</feature>
<evidence type="ECO:0000313" key="3">
    <source>
        <dbReference type="Proteomes" id="UP000078200"/>
    </source>
</evidence>
<dbReference type="Gene3D" id="1.20.1280.50">
    <property type="match status" value="1"/>
</dbReference>
<keyword evidence="3" id="KW-1185">Reference proteome</keyword>
<dbReference type="PROSITE" id="PS50181">
    <property type="entry name" value="FBOX"/>
    <property type="match status" value="1"/>
</dbReference>
<dbReference type="SMART" id="SM00256">
    <property type="entry name" value="FBOX"/>
    <property type="match status" value="1"/>
</dbReference>
<dbReference type="VEuPathDB" id="VectorBase:GAUT051235"/>
<dbReference type="InterPro" id="IPR036047">
    <property type="entry name" value="F-box-like_dom_sf"/>
</dbReference>
<accession>A0A1A9VXZ1</accession>
<dbReference type="SUPFAM" id="SSF52047">
    <property type="entry name" value="RNI-like"/>
    <property type="match status" value="1"/>
</dbReference>
<dbReference type="SUPFAM" id="SSF81383">
    <property type="entry name" value="F-box domain"/>
    <property type="match status" value="1"/>
</dbReference>
<evidence type="ECO:0000313" key="2">
    <source>
        <dbReference type="EnsemblMetazoa" id="GAUT051235-PA"/>
    </source>
</evidence>
<dbReference type="InterPro" id="IPR001810">
    <property type="entry name" value="F-box_dom"/>
</dbReference>
<dbReference type="STRING" id="7395.A0A1A9VXZ1"/>
<name>A0A1A9VXZ1_GLOAU</name>
<dbReference type="InterPro" id="IPR032675">
    <property type="entry name" value="LRR_dom_sf"/>
</dbReference>
<dbReference type="Gene3D" id="3.80.10.10">
    <property type="entry name" value="Ribonuclease Inhibitor"/>
    <property type="match status" value="1"/>
</dbReference>
<sequence>MPLPLLLKTNFNPNQKQLIRTGAKVEGICEMDKSHDQFRILFYSQHATVQTNGRLLNTNSKVKFDRLTYSFTFAYNLNFPKKEQADPMEGLITLGMKILVRLVAETPPLANDMNIMNTLLGARCNHITTKPCLPTEIWLKIFSNLSHKDLLHVSVVCKDWHQLTRDPVLRRKSKLILTKRNLKVICQLMNYHHFKFEAVEVTSKKSKLSRVELASLLTIFSHLGSGVVNLRLCEASHLSVLSNFMPKLNRLDLFDMCSHKDETKHIVDFNKFPNLESLRLPMHWVIDEVQSQLLSSFTAMAGHPLKFLIINIDRSFDACLNALETHASSLIGLTLSLSDINWTLQQQLKEIFKKFTRLRFLEINKMDMEDIKIILESLPNVNLNALRIWPVGCDHGLTEIIRRKWSGSLQCLELPAVLVTDLSVKELNLMSGNLHRLSLFAHGLTAQDLLYGIAPKTNETLLQLELFDVRSILTGKSLCALVRRLPKLIMLKLHGANITNKEMGYVFRHLPNLRHLLMPPCVSENDVDSSIVDISNLKDLQTLHSCLCPLQLIQNLNFKFNELSRLYLKACNQSTNVSARTIADLGSIT</sequence>
<organism evidence="2 3">
    <name type="scientific">Glossina austeni</name>
    <name type="common">Savannah tsetse fly</name>
    <dbReference type="NCBI Taxonomy" id="7395"/>
    <lineage>
        <taxon>Eukaryota</taxon>
        <taxon>Metazoa</taxon>
        <taxon>Ecdysozoa</taxon>
        <taxon>Arthropoda</taxon>
        <taxon>Hexapoda</taxon>
        <taxon>Insecta</taxon>
        <taxon>Pterygota</taxon>
        <taxon>Neoptera</taxon>
        <taxon>Endopterygota</taxon>
        <taxon>Diptera</taxon>
        <taxon>Brachycera</taxon>
        <taxon>Muscomorpha</taxon>
        <taxon>Hippoboscoidea</taxon>
        <taxon>Glossinidae</taxon>
        <taxon>Glossina</taxon>
    </lineage>
</organism>
<dbReference type="AlphaFoldDB" id="A0A1A9VXZ1"/>
<reference evidence="2" key="1">
    <citation type="submission" date="2020-05" db="UniProtKB">
        <authorList>
            <consortium name="EnsemblMetazoa"/>
        </authorList>
    </citation>
    <scope>IDENTIFICATION</scope>
    <source>
        <strain evidence="2">TTRI</strain>
    </source>
</reference>
<evidence type="ECO:0000259" key="1">
    <source>
        <dbReference type="PROSITE" id="PS50181"/>
    </source>
</evidence>